<protein>
    <submittedName>
        <fullName evidence="2">12331_t:CDS:1</fullName>
    </submittedName>
</protein>
<reference evidence="2" key="1">
    <citation type="submission" date="2021-06" db="EMBL/GenBank/DDBJ databases">
        <authorList>
            <person name="Kallberg Y."/>
            <person name="Tangrot J."/>
            <person name="Rosling A."/>
        </authorList>
    </citation>
    <scope>NUCLEOTIDE SEQUENCE</scope>
    <source>
        <strain evidence="2">CL551</strain>
    </source>
</reference>
<accession>A0A9N9NZA3</accession>
<name>A0A9N9NZA3_9GLOM</name>
<dbReference type="AlphaFoldDB" id="A0A9N9NZA3"/>
<feature type="non-terminal residue" evidence="2">
    <location>
        <position position="73"/>
    </location>
</feature>
<comment type="caution">
    <text evidence="2">The sequence shown here is derived from an EMBL/GenBank/DDBJ whole genome shotgun (WGS) entry which is preliminary data.</text>
</comment>
<evidence type="ECO:0000313" key="2">
    <source>
        <dbReference type="EMBL" id="CAG8774762.1"/>
    </source>
</evidence>
<organism evidence="2 3">
    <name type="scientific">Acaulospora morrowiae</name>
    <dbReference type="NCBI Taxonomy" id="94023"/>
    <lineage>
        <taxon>Eukaryota</taxon>
        <taxon>Fungi</taxon>
        <taxon>Fungi incertae sedis</taxon>
        <taxon>Mucoromycota</taxon>
        <taxon>Glomeromycotina</taxon>
        <taxon>Glomeromycetes</taxon>
        <taxon>Diversisporales</taxon>
        <taxon>Acaulosporaceae</taxon>
        <taxon>Acaulospora</taxon>
    </lineage>
</organism>
<sequence>IVRSLRGACGSRSTCGARNIVRGILVWISFGQQPPEPSEQYNNQQGKKIHKRTHLNYNADARQQPKPYGISLE</sequence>
<proteinExistence type="predicted"/>
<feature type="non-terminal residue" evidence="2">
    <location>
        <position position="1"/>
    </location>
</feature>
<keyword evidence="3" id="KW-1185">Reference proteome</keyword>
<dbReference type="Proteomes" id="UP000789342">
    <property type="component" value="Unassembled WGS sequence"/>
</dbReference>
<dbReference type="EMBL" id="CAJVPV010048647">
    <property type="protein sequence ID" value="CAG8774762.1"/>
    <property type="molecule type" value="Genomic_DNA"/>
</dbReference>
<gene>
    <name evidence="2" type="ORF">AMORRO_LOCUS16830</name>
</gene>
<feature type="region of interest" description="Disordered" evidence="1">
    <location>
        <begin position="34"/>
        <end position="73"/>
    </location>
</feature>
<evidence type="ECO:0000256" key="1">
    <source>
        <dbReference type="SAM" id="MobiDB-lite"/>
    </source>
</evidence>
<evidence type="ECO:0000313" key="3">
    <source>
        <dbReference type="Proteomes" id="UP000789342"/>
    </source>
</evidence>